<evidence type="ECO:0000256" key="1">
    <source>
        <dbReference type="SAM" id="MobiDB-lite"/>
    </source>
</evidence>
<organism evidence="2 3">
    <name type="scientific">Ureibacillus massiliensis 4400831 = CIP 108448 = CCUG 49529</name>
    <dbReference type="NCBI Taxonomy" id="1211035"/>
    <lineage>
        <taxon>Bacteria</taxon>
        <taxon>Bacillati</taxon>
        <taxon>Bacillota</taxon>
        <taxon>Bacilli</taxon>
        <taxon>Bacillales</taxon>
        <taxon>Caryophanaceae</taxon>
        <taxon>Ureibacillus</taxon>
    </lineage>
</organism>
<feature type="compositionally biased region" description="Low complexity" evidence="1">
    <location>
        <begin position="64"/>
        <end position="75"/>
    </location>
</feature>
<dbReference type="EMBL" id="JPVQ01000006">
    <property type="protein sequence ID" value="KGR91516.1"/>
    <property type="molecule type" value="Genomic_DNA"/>
</dbReference>
<dbReference type="Proteomes" id="UP000030595">
    <property type="component" value="Unassembled WGS sequence"/>
</dbReference>
<evidence type="ECO:0000313" key="3">
    <source>
        <dbReference type="Proteomes" id="UP000030595"/>
    </source>
</evidence>
<gene>
    <name evidence="2" type="ORF">CD30_05525</name>
</gene>
<feature type="region of interest" description="Disordered" evidence="1">
    <location>
        <begin position="64"/>
        <end position="96"/>
    </location>
</feature>
<dbReference type="OrthoDB" id="2138957at2"/>
<protein>
    <recommendedName>
        <fullName evidence="4">Aminodeoxychorismate lyase</fullName>
    </recommendedName>
</protein>
<evidence type="ECO:0008006" key="4">
    <source>
        <dbReference type="Google" id="ProtNLM"/>
    </source>
</evidence>
<name>A0A0A3J3K4_9BACL</name>
<dbReference type="RefSeq" id="WP_036173526.1">
    <property type="nucleotide sequence ID" value="NZ_AVCZ01000006.1"/>
</dbReference>
<keyword evidence="3" id="KW-1185">Reference proteome</keyword>
<reference evidence="2 3" key="1">
    <citation type="submission" date="2014-02" db="EMBL/GenBank/DDBJ databases">
        <title>Draft genome sequence of Lysinibacillus massiliensis CCUG 49529.</title>
        <authorList>
            <person name="Zhang F."/>
            <person name="Wang G."/>
            <person name="Zhang L."/>
        </authorList>
    </citation>
    <scope>NUCLEOTIDE SEQUENCE [LARGE SCALE GENOMIC DNA]</scope>
    <source>
        <strain evidence="2 3">CCUG 49529</strain>
    </source>
</reference>
<sequence>MNKSSVRAFGIACFVIGAGYGVYDKLNINPHNTNDEQAIAEYEEKITQLEQQLDEAKNQINQFEQEQKQGQAQPEEVIETDSTENDSSEEVELEASNADTPNDIIHATLHIYSGLTPYDIGKKLEDLGVVENGLELELFLAKPEYAKSIQIGQYELNSSMTFEEIANLITGKS</sequence>
<evidence type="ECO:0000313" key="2">
    <source>
        <dbReference type="EMBL" id="KGR91516.1"/>
    </source>
</evidence>
<feature type="compositionally biased region" description="Acidic residues" evidence="1">
    <location>
        <begin position="76"/>
        <end position="93"/>
    </location>
</feature>
<dbReference type="eggNOG" id="COG1559">
    <property type="taxonomic scope" value="Bacteria"/>
</dbReference>
<dbReference type="AlphaFoldDB" id="A0A0A3J3K4"/>
<proteinExistence type="predicted"/>
<dbReference type="Gene3D" id="3.30.1490.480">
    <property type="entry name" value="Endolytic murein transglycosylase"/>
    <property type="match status" value="1"/>
</dbReference>
<accession>A0A0A3J3K4</accession>
<comment type="caution">
    <text evidence="2">The sequence shown here is derived from an EMBL/GenBank/DDBJ whole genome shotgun (WGS) entry which is preliminary data.</text>
</comment>